<dbReference type="InterPro" id="IPR010394">
    <property type="entry name" value="5-nucleotidase"/>
</dbReference>
<dbReference type="AlphaFoldDB" id="A0A7L4D248"/>
<dbReference type="Pfam" id="PF06189">
    <property type="entry name" value="5-nucleotidase"/>
    <property type="match status" value="1"/>
</dbReference>
<accession>A0A7L4D248</accession>
<dbReference type="PANTHER" id="PTHR31367">
    <property type="entry name" value="CYTOSOLIC 5'-NUCLEOTIDASE 1 FAMILY MEMBER"/>
    <property type="match status" value="1"/>
</dbReference>
<dbReference type="GO" id="GO:0009117">
    <property type="term" value="P:nucleotide metabolic process"/>
    <property type="evidence" value="ECO:0007669"/>
    <property type="project" value="InterPro"/>
</dbReference>
<dbReference type="OrthoDB" id="9994138at2759"/>
<protein>
    <submittedName>
        <fullName evidence="1">5NT1A nucleotidase</fullName>
    </submittedName>
</protein>
<sequence length="181" mass="19872">DSTQHLKPYGVKLFLSADCNAPHRGVSAVLVFPQEVQAPSTPLCVVLDGNAMLFSNEMGQVFQEQGLEGAVPMGEESSVLLYFQGSLKAFAMHLGKMCKKFSQEKSPVRTYLVTTCSGQDMGIRAVKTLQKWGLQIDEAFFMDRAPKGPILTQIQPPSFFGNRLHNIQEAQNVAVPSAWVP</sequence>
<dbReference type="PANTHER" id="PTHR31367:SF3">
    <property type="entry name" value="CYTOSOLIC 5'-NUCLEOTIDASE 1A"/>
    <property type="match status" value="1"/>
</dbReference>
<organism evidence="1 2">
    <name type="scientific">Eurystomus gularis</name>
    <dbReference type="NCBI Taxonomy" id="325343"/>
    <lineage>
        <taxon>Eukaryota</taxon>
        <taxon>Metazoa</taxon>
        <taxon>Chordata</taxon>
        <taxon>Craniata</taxon>
        <taxon>Vertebrata</taxon>
        <taxon>Euteleostomi</taxon>
        <taxon>Archelosauria</taxon>
        <taxon>Archosauria</taxon>
        <taxon>Dinosauria</taxon>
        <taxon>Saurischia</taxon>
        <taxon>Theropoda</taxon>
        <taxon>Coelurosauria</taxon>
        <taxon>Aves</taxon>
        <taxon>Neognathae</taxon>
        <taxon>Neoaves</taxon>
        <taxon>Telluraves</taxon>
        <taxon>Coraciimorphae</taxon>
        <taxon>Coraciiformes</taxon>
        <taxon>Coraciidae</taxon>
        <taxon>Eurystomus</taxon>
    </lineage>
</organism>
<feature type="non-terminal residue" evidence="1">
    <location>
        <position position="1"/>
    </location>
</feature>
<dbReference type="GO" id="GO:0008253">
    <property type="term" value="F:5'-nucleotidase activity"/>
    <property type="evidence" value="ECO:0007669"/>
    <property type="project" value="InterPro"/>
</dbReference>
<dbReference type="GO" id="GO:0000166">
    <property type="term" value="F:nucleotide binding"/>
    <property type="evidence" value="ECO:0007669"/>
    <property type="project" value="InterPro"/>
</dbReference>
<proteinExistence type="predicted"/>
<evidence type="ECO:0000313" key="1">
    <source>
        <dbReference type="EMBL" id="NXW56525.1"/>
    </source>
</evidence>
<reference evidence="1 2" key="1">
    <citation type="submission" date="2019-09" db="EMBL/GenBank/DDBJ databases">
        <title>Bird 10,000 Genomes (B10K) Project - Family phase.</title>
        <authorList>
            <person name="Zhang G."/>
        </authorList>
    </citation>
    <scope>NUCLEOTIDE SEQUENCE [LARGE SCALE GENOMIC DNA]</scope>
    <source>
        <strain evidence="1">B10K-DU-002-51</strain>
        <tissue evidence="1">Muscle</tissue>
    </source>
</reference>
<comment type="caution">
    <text evidence="1">The sequence shown here is derived from an EMBL/GenBank/DDBJ whole genome shotgun (WGS) entry which is preliminary data.</text>
</comment>
<name>A0A7L4D248_9AVES</name>
<evidence type="ECO:0000313" key="2">
    <source>
        <dbReference type="Proteomes" id="UP000541249"/>
    </source>
</evidence>
<dbReference type="GO" id="GO:0005829">
    <property type="term" value="C:cytosol"/>
    <property type="evidence" value="ECO:0007669"/>
    <property type="project" value="TreeGrafter"/>
</dbReference>
<dbReference type="GO" id="GO:0046085">
    <property type="term" value="P:adenosine metabolic process"/>
    <property type="evidence" value="ECO:0007669"/>
    <property type="project" value="TreeGrafter"/>
</dbReference>
<dbReference type="EMBL" id="VZZY01006577">
    <property type="protein sequence ID" value="NXW56525.1"/>
    <property type="molecule type" value="Genomic_DNA"/>
</dbReference>
<dbReference type="GO" id="GO:0000287">
    <property type="term" value="F:magnesium ion binding"/>
    <property type="evidence" value="ECO:0007669"/>
    <property type="project" value="InterPro"/>
</dbReference>
<gene>
    <name evidence="1" type="primary">Nt5c1a_0</name>
    <name evidence="1" type="ORF">EURGUL_R13447</name>
</gene>
<dbReference type="Proteomes" id="UP000541249">
    <property type="component" value="Unassembled WGS sequence"/>
</dbReference>
<keyword evidence="2" id="KW-1185">Reference proteome</keyword>
<feature type="non-terminal residue" evidence="1">
    <location>
        <position position="181"/>
    </location>
</feature>